<dbReference type="AlphaFoldDB" id="G0V7G5"/>
<keyword evidence="7" id="KW-0460">Magnesium</keyword>
<comment type="subcellular location">
    <subcellularLocation>
        <location evidence="2 13">Nucleus</location>
    </subcellularLocation>
</comment>
<keyword evidence="3 13" id="KW-0808">Transferase</keyword>
<dbReference type="GO" id="GO:0006284">
    <property type="term" value="P:base-excision repair"/>
    <property type="evidence" value="ECO:0007669"/>
    <property type="project" value="TreeGrafter"/>
</dbReference>
<dbReference type="GO" id="GO:0003677">
    <property type="term" value="F:DNA binding"/>
    <property type="evidence" value="ECO:0007669"/>
    <property type="project" value="UniProtKB-UniRule"/>
</dbReference>
<evidence type="ECO:0000313" key="16">
    <source>
        <dbReference type="Proteomes" id="UP000001640"/>
    </source>
</evidence>
<keyword evidence="4 13" id="KW-0548">Nucleotidyltransferase</keyword>
<dbReference type="SMART" id="SM00483">
    <property type="entry name" value="POLXc"/>
    <property type="match status" value="1"/>
</dbReference>
<evidence type="ECO:0000256" key="8">
    <source>
        <dbReference type="ARBA" id="ARBA00022932"/>
    </source>
</evidence>
<keyword evidence="16" id="KW-1185">Reference proteome</keyword>
<dbReference type="STRING" id="1064592.G0V7G5"/>
<dbReference type="Proteomes" id="UP000001640">
    <property type="component" value="Chromosome 1"/>
</dbReference>
<dbReference type="PRINTS" id="PR00869">
    <property type="entry name" value="DNAPOLX"/>
</dbReference>
<dbReference type="Pfam" id="PF14716">
    <property type="entry name" value="HHH_8"/>
    <property type="match status" value="1"/>
</dbReference>
<comment type="similarity">
    <text evidence="13">Belongs to the DNA polymerase type-X family.</text>
</comment>
<dbReference type="InterPro" id="IPR043519">
    <property type="entry name" value="NT_sf"/>
</dbReference>
<dbReference type="Pfam" id="PF14791">
    <property type="entry name" value="DNA_pol_B_thumb"/>
    <property type="match status" value="1"/>
</dbReference>
<evidence type="ECO:0000256" key="12">
    <source>
        <dbReference type="PIRSR" id="PIRSR622312-50"/>
    </source>
</evidence>
<reference key="2">
    <citation type="submission" date="2011-08" db="EMBL/GenBank/DDBJ databases">
        <title>Genome sequence of Naumovozyma castellii.</title>
        <authorList>
            <person name="Gordon J.L."/>
            <person name="Armisen D."/>
            <person name="Proux-Wera E."/>
            <person name="OhEigeartaigh S.S."/>
            <person name="Byrne K.P."/>
            <person name="Wolfe K.H."/>
        </authorList>
    </citation>
    <scope>NUCLEOTIDE SEQUENCE</scope>
    <source>
        <strain>Type strain:CBS 4309</strain>
    </source>
</reference>
<dbReference type="EC" id="2.7.7.7" evidence="13"/>
<dbReference type="InterPro" id="IPR022312">
    <property type="entry name" value="DNA_pol_X"/>
</dbReference>
<dbReference type="InterPro" id="IPR002008">
    <property type="entry name" value="DNA_pol_X_beta-like"/>
</dbReference>
<dbReference type="PRINTS" id="PR00870">
    <property type="entry name" value="DNAPOLXBETA"/>
</dbReference>
<evidence type="ECO:0000256" key="3">
    <source>
        <dbReference type="ARBA" id="ARBA00022679"/>
    </source>
</evidence>
<proteinExistence type="inferred from homology"/>
<evidence type="ECO:0000259" key="14">
    <source>
        <dbReference type="PROSITE" id="PS50172"/>
    </source>
</evidence>
<dbReference type="GO" id="GO:0005634">
    <property type="term" value="C:nucleus"/>
    <property type="evidence" value="ECO:0007669"/>
    <property type="project" value="UniProtKB-SubCell"/>
</dbReference>
<evidence type="ECO:0000256" key="6">
    <source>
        <dbReference type="ARBA" id="ARBA00022763"/>
    </source>
</evidence>
<dbReference type="GO" id="GO:0003887">
    <property type="term" value="F:DNA-directed DNA polymerase activity"/>
    <property type="evidence" value="ECO:0007669"/>
    <property type="project" value="UniProtKB-UniRule"/>
</dbReference>
<dbReference type="GO" id="GO:0006303">
    <property type="term" value="P:double-strand break repair via nonhomologous end joining"/>
    <property type="evidence" value="ECO:0007669"/>
    <property type="project" value="EnsemblFungi"/>
</dbReference>
<dbReference type="CDD" id="cd00141">
    <property type="entry name" value="NT_POLXc"/>
    <property type="match status" value="1"/>
</dbReference>
<keyword evidence="6 13" id="KW-0227">DNA damage</keyword>
<evidence type="ECO:0000256" key="7">
    <source>
        <dbReference type="ARBA" id="ARBA00022842"/>
    </source>
</evidence>
<dbReference type="InterPro" id="IPR001357">
    <property type="entry name" value="BRCT_dom"/>
</dbReference>
<evidence type="ECO:0000313" key="15">
    <source>
        <dbReference type="EMBL" id="CCC67413.1"/>
    </source>
</evidence>
<evidence type="ECO:0000256" key="4">
    <source>
        <dbReference type="ARBA" id="ARBA00022695"/>
    </source>
</evidence>
<feature type="active site" description="Nucleophile; Schiff-base intermediate with DNA; for 5'-dRP lyase activity" evidence="12">
    <location>
        <position position="247"/>
    </location>
</feature>
<accession>G0V7G5</accession>
<evidence type="ECO:0000256" key="5">
    <source>
        <dbReference type="ARBA" id="ARBA00022723"/>
    </source>
</evidence>
<name>G0V7G5_NAUCA</name>
<dbReference type="KEGG" id="ncs:NCAS_0A08550"/>
<dbReference type="FunCoup" id="G0V7G5">
    <property type="interactions" value="301"/>
</dbReference>
<dbReference type="InterPro" id="IPR028207">
    <property type="entry name" value="DNA_pol_B_palm_palm"/>
</dbReference>
<dbReference type="PROSITE" id="PS50172">
    <property type="entry name" value="BRCT"/>
    <property type="match status" value="1"/>
</dbReference>
<evidence type="ECO:0000256" key="1">
    <source>
        <dbReference type="ARBA" id="ARBA00001946"/>
    </source>
</evidence>
<dbReference type="PANTHER" id="PTHR11276">
    <property type="entry name" value="DNA POLYMERASE TYPE-X FAMILY MEMBER"/>
    <property type="match status" value="1"/>
</dbReference>
<organism evidence="15 16">
    <name type="scientific">Naumovozyma castellii</name>
    <name type="common">Yeast</name>
    <name type="synonym">Saccharomyces castellii</name>
    <dbReference type="NCBI Taxonomy" id="27288"/>
    <lineage>
        <taxon>Eukaryota</taxon>
        <taxon>Fungi</taxon>
        <taxon>Dikarya</taxon>
        <taxon>Ascomycota</taxon>
        <taxon>Saccharomycotina</taxon>
        <taxon>Saccharomycetes</taxon>
        <taxon>Saccharomycetales</taxon>
        <taxon>Saccharomycetaceae</taxon>
        <taxon>Naumovozyma</taxon>
    </lineage>
</organism>
<dbReference type="Gene3D" id="1.10.150.110">
    <property type="entry name" value="DNA polymerase beta, N-terminal domain-like"/>
    <property type="match status" value="1"/>
</dbReference>
<reference evidence="15 16" key="1">
    <citation type="journal article" date="2011" name="Proc. Natl. Acad. Sci. U.S.A.">
        <title>Evolutionary erosion of yeast sex chromosomes by mating-type switching accidents.</title>
        <authorList>
            <person name="Gordon J.L."/>
            <person name="Armisen D."/>
            <person name="Proux-Wera E."/>
            <person name="Oheigeartaigh S.S."/>
            <person name="Byrne K.P."/>
            <person name="Wolfe K.H."/>
        </authorList>
    </citation>
    <scope>NUCLEOTIDE SEQUENCE [LARGE SCALE GENOMIC DNA]</scope>
    <source>
        <strain evidence="16">ATCC 76901 / BCRC 22586 / CBS 4309 / NBRC 1992 / NRRL Y-12630</strain>
    </source>
</reference>
<feature type="domain" description="BRCT" evidence="14">
    <location>
        <begin position="1"/>
        <end position="54"/>
    </location>
</feature>
<dbReference type="InterPro" id="IPR029398">
    <property type="entry name" value="PolB_thumb"/>
</dbReference>
<evidence type="ECO:0000256" key="10">
    <source>
        <dbReference type="ARBA" id="ARBA00023242"/>
    </source>
</evidence>
<dbReference type="InterPro" id="IPR027421">
    <property type="entry name" value="DNA_pol_lamdba_lyase_dom_sf"/>
</dbReference>
<dbReference type="Pfam" id="PF14792">
    <property type="entry name" value="DNA_pol_B_palm"/>
    <property type="match status" value="1"/>
</dbReference>
<dbReference type="GO" id="GO:0046872">
    <property type="term" value="F:metal ion binding"/>
    <property type="evidence" value="ECO:0007669"/>
    <property type="project" value="UniProtKB-UniRule"/>
</dbReference>
<dbReference type="RefSeq" id="XP_003673794.1">
    <property type="nucleotide sequence ID" value="XM_003673746.1"/>
</dbReference>
<evidence type="ECO:0000256" key="9">
    <source>
        <dbReference type="ARBA" id="ARBA00023204"/>
    </source>
</evidence>
<sequence>MNSKIFLNTKFLILPNSNTTSIEILSELIRKFGGEIIEDLEDLDKNTVILINDSYIGDSGSLIQQDLFRRECHVNFTTLEDFVHANELQIVRVSCVSRWIKQGAFQILGEDLVSIISDTGEEHGSQTSTDNSITDIIIDENVPDSEAETEGNIELESFEDVENRNSMQYEHINEPLIESSYINLGKNDVLIKALNLLAKKYRLKGDQFRARSYTLAKASIEKCPYKIESGAQAQRELTNIGLSIAKKIDIILKTGILPGLEEVNLVERKLDYFTNCHAVGSYKAKRWELFKLSSFSDVVTRFPDDFITDWTMLFGWSYYEDWSKRISREECECHLKIVKDTLKTIDPSCHVELQGSYVRGSETCGDIDLLFYKQYCDDTKEIGIIFEKLVRLLFRKGFIQCSLMLTSKLQETFKDILRERFQKCGLKYPSGSSLFASDINKKYYLGTKLPTSVYKARDEPPLLKLKECDKYMSLSSSRKNENPCRRLDFFCCKWSEIGAARMQWTGSGEFNRWIRLLADKHGLKLSQHGLFTREGELLESYDERKIFQLLHVDYVKPELRSEGLWQQDETKGMIKK</sequence>
<evidence type="ECO:0000256" key="11">
    <source>
        <dbReference type="ARBA" id="ARBA00049244"/>
    </source>
</evidence>
<dbReference type="EMBL" id="HE576752">
    <property type="protein sequence ID" value="CCC67413.1"/>
    <property type="molecule type" value="Genomic_DNA"/>
</dbReference>
<dbReference type="OrthoDB" id="205514at2759"/>
<dbReference type="SUPFAM" id="SSF81301">
    <property type="entry name" value="Nucleotidyltransferase"/>
    <property type="match status" value="1"/>
</dbReference>
<keyword evidence="10 13" id="KW-0539">Nucleus</keyword>
<dbReference type="SUPFAM" id="SSF47802">
    <property type="entry name" value="DNA polymerase beta, N-terminal domain-like"/>
    <property type="match status" value="1"/>
</dbReference>
<evidence type="ECO:0000256" key="13">
    <source>
        <dbReference type="RuleBase" id="RU366014"/>
    </source>
</evidence>
<gene>
    <name evidence="15" type="primary">NCAS0A08550</name>
    <name evidence="15" type="ordered locus">NCAS_0A08550</name>
</gene>
<dbReference type="HOGENOM" id="CLU_008698_3_1_1"/>
<dbReference type="SUPFAM" id="SSF81585">
    <property type="entry name" value="PsbU/PolX domain-like"/>
    <property type="match status" value="1"/>
</dbReference>
<dbReference type="GeneID" id="96900892"/>
<keyword evidence="8 13" id="KW-0239">DNA-directed DNA polymerase</keyword>
<dbReference type="OMA" id="DFFCCKW"/>
<comment type="catalytic activity">
    <reaction evidence="11 13">
        <text>DNA(n) + a 2'-deoxyribonucleoside 5'-triphosphate = DNA(n+1) + diphosphate</text>
        <dbReference type="Rhea" id="RHEA:22508"/>
        <dbReference type="Rhea" id="RHEA-COMP:17339"/>
        <dbReference type="Rhea" id="RHEA-COMP:17340"/>
        <dbReference type="ChEBI" id="CHEBI:33019"/>
        <dbReference type="ChEBI" id="CHEBI:61560"/>
        <dbReference type="ChEBI" id="CHEBI:173112"/>
        <dbReference type="EC" id="2.7.7.7"/>
    </reaction>
</comment>
<dbReference type="eggNOG" id="KOG2534">
    <property type="taxonomic scope" value="Eukaryota"/>
</dbReference>
<keyword evidence="9 13" id="KW-0234">DNA repair</keyword>
<dbReference type="Gene3D" id="3.30.460.10">
    <property type="entry name" value="Beta Polymerase, domain 2"/>
    <property type="match status" value="1"/>
</dbReference>
<comment type="cofactor">
    <cofactor evidence="1">
        <name>Mg(2+)</name>
        <dbReference type="ChEBI" id="CHEBI:18420"/>
    </cofactor>
</comment>
<dbReference type="InterPro" id="IPR037160">
    <property type="entry name" value="DNA_Pol_thumb_sf"/>
</dbReference>
<evidence type="ECO:0000256" key="2">
    <source>
        <dbReference type="ARBA" id="ARBA00004123"/>
    </source>
</evidence>
<dbReference type="InParanoid" id="G0V7G5"/>
<dbReference type="PANTHER" id="PTHR11276:SF42">
    <property type="entry name" value="DNA POLYMERASE BETA"/>
    <property type="match status" value="1"/>
</dbReference>
<dbReference type="Gene3D" id="3.30.210.10">
    <property type="entry name" value="DNA polymerase, thumb domain"/>
    <property type="match status" value="1"/>
</dbReference>
<comment type="function">
    <text evidence="13">DNA polymerase that functions in several pathways of DNA repair. Involved in base excision repair (BER) responsible for repair of lesions that give rise to abasic (AP) sites in DNA. Also contributes to DNA double-strand break repair by non-homologous end joining and homologous recombination. Has both template-dependent and template-independent (terminal transferase) DNA polymerase activities. Has also a 5'-deoxyribose-5-phosphate lyase (dRP lyase) activity.</text>
</comment>
<dbReference type="InterPro" id="IPR010996">
    <property type="entry name" value="HHH_MUS81"/>
</dbReference>
<keyword evidence="5" id="KW-0479">Metal-binding</keyword>
<protein>
    <recommendedName>
        <fullName evidence="13">DNA polymerase</fullName>
        <ecNumber evidence="13">2.7.7.7</ecNumber>
    </recommendedName>
</protein>
<dbReference type="InterPro" id="IPR002054">
    <property type="entry name" value="DNA-dir_DNA_pol_X"/>
</dbReference>